<sequence>MDPLLSVTTCRQPGSDSFIRVDMDSNSPPSVESLALIRRRRRRRVADENRKRAARACDGCKARKSKCIESSPGICQRCQANNLSCRFERERPSPPASPSPMSVRNLVTAPPSQSTSTPQENISIDSHQTENIMWPRFLSRLREAFSLDSLSGPEEQDMVAMQAHITRPTNLSPPEQTRLRIAVDSFPPRSVADFLLSVCIKHGIDIFFYFDQAQITEELDQFYTNPVSPLRSDPSFVCLVLAILALGSHWTPLERPSNSSQPLNTEESDPGRVFFRQAKLLIPDIIERSCLKSIQACFLLGVYLMPLNAVGSSYIYMGMALRKALAFDLHQNPDDQVLDERERQIRCRLWWSIYSLERRGFSCTTIKLNRPRSVRADIIKAPLPSPLESLDKAQKFDNFQLQIAYTRLIIILDRIADSEAWLTDATKPIESTNVENELRDWKKSLPEEFHLEAINPRDSRYRAVFHLYLNYYYAWIAIGKVSLITVVRTKLGRHLGQESQPPKIDETVEKLSRSCTKAAKKLLQLFEDLARTGNTARFSFTDFQGCSIATIVTLIAGILERDSTYETRVNFGLGCLRRMAAGNLTAKVGVRFVEALQSISNEAARKLRQSGAFSDRLQEDEVSLQSSAYNDWAEWLAAQEQPRTTQRDELADRDTTPATELAVPNREPSGPDAGFWSLGHAEEDSGWSSRDEPVLEPLSMTRPLIQHPMGVPENDFPSATYNDDQTFLMGLTGLDVLDFAGYPTQLE</sequence>
<dbReference type="Proteomes" id="UP000554235">
    <property type="component" value="Unassembled WGS sequence"/>
</dbReference>
<accession>A0A8H4L5I5</accession>
<gene>
    <name evidence="7" type="ORF">FALBO_11620</name>
</gene>
<evidence type="ECO:0000259" key="6">
    <source>
        <dbReference type="PROSITE" id="PS50048"/>
    </source>
</evidence>
<dbReference type="SMART" id="SM00906">
    <property type="entry name" value="Fungal_trans"/>
    <property type="match status" value="1"/>
</dbReference>
<dbReference type="CDD" id="cd00067">
    <property type="entry name" value="GAL4"/>
    <property type="match status" value="1"/>
</dbReference>
<reference evidence="7 8" key="1">
    <citation type="submission" date="2020-01" db="EMBL/GenBank/DDBJ databases">
        <title>Identification and distribution of gene clusters putatively required for synthesis of sphingolipid metabolism inhibitors in phylogenetically diverse species of the filamentous fungus Fusarium.</title>
        <authorList>
            <person name="Kim H.-S."/>
            <person name="Busman M."/>
            <person name="Brown D.W."/>
            <person name="Divon H."/>
            <person name="Uhlig S."/>
            <person name="Proctor R.H."/>
        </authorList>
    </citation>
    <scope>NUCLEOTIDE SEQUENCE [LARGE SCALE GENOMIC DNA]</scope>
    <source>
        <strain evidence="7 8">NRRL 20459</strain>
    </source>
</reference>
<evidence type="ECO:0000256" key="5">
    <source>
        <dbReference type="SAM" id="MobiDB-lite"/>
    </source>
</evidence>
<comment type="caution">
    <text evidence="7">The sequence shown here is derived from an EMBL/GenBank/DDBJ whole genome shotgun (WGS) entry which is preliminary data.</text>
</comment>
<evidence type="ECO:0000313" key="8">
    <source>
        <dbReference type="Proteomes" id="UP000554235"/>
    </source>
</evidence>
<feature type="region of interest" description="Disordered" evidence="5">
    <location>
        <begin position="88"/>
        <end position="123"/>
    </location>
</feature>
<dbReference type="PROSITE" id="PS00463">
    <property type="entry name" value="ZN2_CY6_FUNGAL_1"/>
    <property type="match status" value="1"/>
</dbReference>
<dbReference type="InterPro" id="IPR036864">
    <property type="entry name" value="Zn2-C6_fun-type_DNA-bd_sf"/>
</dbReference>
<dbReference type="InterPro" id="IPR007219">
    <property type="entry name" value="XnlR_reg_dom"/>
</dbReference>
<evidence type="ECO:0000256" key="2">
    <source>
        <dbReference type="ARBA" id="ARBA00023015"/>
    </source>
</evidence>
<dbReference type="PROSITE" id="PS50048">
    <property type="entry name" value="ZN2_CY6_FUNGAL_2"/>
    <property type="match status" value="1"/>
</dbReference>
<evidence type="ECO:0000313" key="7">
    <source>
        <dbReference type="EMBL" id="KAF4461584.1"/>
    </source>
</evidence>
<feature type="compositionally biased region" description="Polar residues" evidence="5">
    <location>
        <begin position="110"/>
        <end position="123"/>
    </location>
</feature>
<organism evidence="7 8">
    <name type="scientific">Fusarium albosuccineum</name>
    <dbReference type="NCBI Taxonomy" id="1237068"/>
    <lineage>
        <taxon>Eukaryota</taxon>
        <taxon>Fungi</taxon>
        <taxon>Dikarya</taxon>
        <taxon>Ascomycota</taxon>
        <taxon>Pezizomycotina</taxon>
        <taxon>Sordariomycetes</taxon>
        <taxon>Hypocreomycetidae</taxon>
        <taxon>Hypocreales</taxon>
        <taxon>Nectriaceae</taxon>
        <taxon>Fusarium</taxon>
        <taxon>Fusarium decemcellulare species complex</taxon>
    </lineage>
</organism>
<dbReference type="CDD" id="cd12148">
    <property type="entry name" value="fungal_TF_MHR"/>
    <property type="match status" value="1"/>
</dbReference>
<dbReference type="InterPro" id="IPR051127">
    <property type="entry name" value="Fungal_SecMet_Regulators"/>
</dbReference>
<dbReference type="GO" id="GO:0003677">
    <property type="term" value="F:DNA binding"/>
    <property type="evidence" value="ECO:0007669"/>
    <property type="project" value="InterPro"/>
</dbReference>
<dbReference type="SUPFAM" id="SSF57701">
    <property type="entry name" value="Zn2/Cys6 DNA-binding domain"/>
    <property type="match status" value="1"/>
</dbReference>
<evidence type="ECO:0000256" key="1">
    <source>
        <dbReference type="ARBA" id="ARBA00022723"/>
    </source>
</evidence>
<feature type="domain" description="Zn(2)-C6 fungal-type" evidence="6">
    <location>
        <begin position="56"/>
        <end position="87"/>
    </location>
</feature>
<dbReference type="PANTHER" id="PTHR47424:SF6">
    <property type="entry name" value="PROLINE UTILIZATION TRANS-ACTIVATOR"/>
    <property type="match status" value="1"/>
</dbReference>
<evidence type="ECO:0000256" key="4">
    <source>
        <dbReference type="ARBA" id="ARBA00023242"/>
    </source>
</evidence>
<dbReference type="EMBL" id="JAADYS010001690">
    <property type="protein sequence ID" value="KAF4461584.1"/>
    <property type="molecule type" value="Genomic_DNA"/>
</dbReference>
<keyword evidence="3" id="KW-0804">Transcription</keyword>
<evidence type="ECO:0000256" key="3">
    <source>
        <dbReference type="ARBA" id="ARBA00023163"/>
    </source>
</evidence>
<dbReference type="GO" id="GO:0000981">
    <property type="term" value="F:DNA-binding transcription factor activity, RNA polymerase II-specific"/>
    <property type="evidence" value="ECO:0007669"/>
    <property type="project" value="InterPro"/>
</dbReference>
<protein>
    <recommendedName>
        <fullName evidence="6">Zn(2)-C6 fungal-type domain-containing protein</fullName>
    </recommendedName>
</protein>
<name>A0A8H4L5I5_9HYPO</name>
<keyword evidence="8" id="KW-1185">Reference proteome</keyword>
<dbReference type="Pfam" id="PF00172">
    <property type="entry name" value="Zn_clus"/>
    <property type="match status" value="1"/>
</dbReference>
<dbReference type="SMART" id="SM00066">
    <property type="entry name" value="GAL4"/>
    <property type="match status" value="1"/>
</dbReference>
<dbReference type="OrthoDB" id="2283488at2759"/>
<dbReference type="InterPro" id="IPR001138">
    <property type="entry name" value="Zn2Cys6_DnaBD"/>
</dbReference>
<feature type="compositionally biased region" description="Basic and acidic residues" evidence="5">
    <location>
        <begin position="645"/>
        <end position="655"/>
    </location>
</feature>
<keyword evidence="2" id="KW-0805">Transcription regulation</keyword>
<dbReference type="GO" id="GO:0006351">
    <property type="term" value="P:DNA-templated transcription"/>
    <property type="evidence" value="ECO:0007669"/>
    <property type="project" value="InterPro"/>
</dbReference>
<dbReference type="Gene3D" id="4.10.240.10">
    <property type="entry name" value="Zn(2)-C6 fungal-type DNA-binding domain"/>
    <property type="match status" value="1"/>
</dbReference>
<keyword evidence="4" id="KW-0539">Nucleus</keyword>
<dbReference type="PANTHER" id="PTHR47424">
    <property type="entry name" value="REGULATORY PROTEIN GAL4"/>
    <property type="match status" value="1"/>
</dbReference>
<dbReference type="AlphaFoldDB" id="A0A8H4L5I5"/>
<keyword evidence="1" id="KW-0479">Metal-binding</keyword>
<feature type="region of interest" description="Disordered" evidence="5">
    <location>
        <begin position="640"/>
        <end position="691"/>
    </location>
</feature>
<proteinExistence type="predicted"/>
<dbReference type="Pfam" id="PF04082">
    <property type="entry name" value="Fungal_trans"/>
    <property type="match status" value="1"/>
</dbReference>
<dbReference type="GO" id="GO:0008270">
    <property type="term" value="F:zinc ion binding"/>
    <property type="evidence" value="ECO:0007669"/>
    <property type="project" value="InterPro"/>
</dbReference>